<accession>A0A812XVF3</accession>
<keyword evidence="3" id="KW-1185">Reference proteome</keyword>
<protein>
    <submittedName>
        <fullName evidence="2">Uncharacterized protein</fullName>
    </submittedName>
</protein>
<dbReference type="EMBL" id="CAJNJA010039220">
    <property type="protein sequence ID" value="CAE7754627.1"/>
    <property type="molecule type" value="Genomic_DNA"/>
</dbReference>
<dbReference type="OrthoDB" id="408480at2759"/>
<sequence length="134" mass="14835">MGCAGSCPKPVRSTSWDARNTKLSAVLPKGVNLPPDRETHELYVRQLDKYLCQVAKNPKGFENKVEMRREFRFHVSDRLAEKMGTDRHTVPSVKSPEEASWGAASTKHPSAFRAPRAESASDSWLSLGPGVEAL</sequence>
<proteinExistence type="predicted"/>
<evidence type="ECO:0000313" key="3">
    <source>
        <dbReference type="Proteomes" id="UP000601435"/>
    </source>
</evidence>
<evidence type="ECO:0000256" key="1">
    <source>
        <dbReference type="SAM" id="MobiDB-lite"/>
    </source>
</evidence>
<comment type="caution">
    <text evidence="2">The sequence shown here is derived from an EMBL/GenBank/DDBJ whole genome shotgun (WGS) entry which is preliminary data.</text>
</comment>
<evidence type="ECO:0000313" key="2">
    <source>
        <dbReference type="EMBL" id="CAE7754627.1"/>
    </source>
</evidence>
<name>A0A812XVF3_9DINO</name>
<reference evidence="2" key="1">
    <citation type="submission" date="2021-02" db="EMBL/GenBank/DDBJ databases">
        <authorList>
            <person name="Dougan E. K."/>
            <person name="Rhodes N."/>
            <person name="Thang M."/>
            <person name="Chan C."/>
        </authorList>
    </citation>
    <scope>NUCLEOTIDE SEQUENCE</scope>
</reference>
<feature type="region of interest" description="Disordered" evidence="1">
    <location>
        <begin position="82"/>
        <end position="134"/>
    </location>
</feature>
<gene>
    <name evidence="2" type="ORF">SNEC2469_LOCUS21902</name>
</gene>
<organism evidence="2 3">
    <name type="scientific">Symbiodinium necroappetens</name>
    <dbReference type="NCBI Taxonomy" id="1628268"/>
    <lineage>
        <taxon>Eukaryota</taxon>
        <taxon>Sar</taxon>
        <taxon>Alveolata</taxon>
        <taxon>Dinophyceae</taxon>
        <taxon>Suessiales</taxon>
        <taxon>Symbiodiniaceae</taxon>
        <taxon>Symbiodinium</taxon>
    </lineage>
</organism>
<dbReference type="AlphaFoldDB" id="A0A812XVF3"/>
<dbReference type="Proteomes" id="UP000601435">
    <property type="component" value="Unassembled WGS sequence"/>
</dbReference>